<feature type="transmembrane region" description="Helical" evidence="1">
    <location>
        <begin position="148"/>
        <end position="170"/>
    </location>
</feature>
<keyword evidence="1" id="KW-0472">Membrane</keyword>
<gene>
    <name evidence="2" type="ORF">BSOLF_0778</name>
</gene>
<proteinExistence type="predicted"/>
<accession>A0A2R6Y0A9</accession>
<evidence type="ECO:0000313" key="3">
    <source>
        <dbReference type="Proteomes" id="UP000244338"/>
    </source>
</evidence>
<feature type="transmembrane region" description="Helical" evidence="1">
    <location>
        <begin position="120"/>
        <end position="142"/>
    </location>
</feature>
<keyword evidence="1" id="KW-0812">Transmembrane</keyword>
<feature type="transmembrane region" description="Helical" evidence="1">
    <location>
        <begin position="6"/>
        <end position="24"/>
    </location>
</feature>
<protein>
    <submittedName>
        <fullName evidence="2">Putative metal-dependent peptidase</fullName>
    </submittedName>
</protein>
<reference evidence="3" key="1">
    <citation type="journal article" date="2018" name="Sci. Rep.">
        <title>Lignite coal burning seam in the remote Altai Mountains harbors a hydrogen-driven thermophilic microbial community.</title>
        <authorList>
            <person name="Kadnikov V.V."/>
            <person name="Mardanov A.V."/>
            <person name="Ivasenko D.A."/>
            <person name="Antsiferov D.V."/>
            <person name="Beletsky A.V."/>
            <person name="Karnachuk O.V."/>
            <person name="Ravin N.V."/>
        </authorList>
    </citation>
    <scope>NUCLEOTIDE SEQUENCE [LARGE SCALE GENOMIC DNA]</scope>
</reference>
<dbReference type="InterPro" id="IPR007395">
    <property type="entry name" value="Zn_peptidase_2"/>
</dbReference>
<sequence>MPIIWTPWTLVIMIAFGLSLWAQFKVQSNFQAMSRVRASSGLTGAQAAKRMMEANGIHDVTIEPVSGTLSDHYDPIRKTIRLSEGVYNSTSIAAVSVACHEVGHAIQHKVHDPMLVFRHWMFPVTNLASGLAPFLLLAGFLFKANGLLLLGIIAFSFAVLFHVVTLPVEFDASRRAKAQMERLGIISTSEQRGANKVLGAAALTYVAAALISVLQLLEYIWIFIGQTRDE</sequence>
<name>A0A2R6Y0A9_9BACL</name>
<dbReference type="PANTHER" id="PTHR36434:SF1">
    <property type="entry name" value="MEMBRANE PROTEASE YUGP-RELATED"/>
    <property type="match status" value="1"/>
</dbReference>
<keyword evidence="1" id="KW-1133">Transmembrane helix</keyword>
<evidence type="ECO:0000256" key="1">
    <source>
        <dbReference type="SAM" id="Phobius"/>
    </source>
</evidence>
<dbReference type="EMBL" id="PEBX01000043">
    <property type="protein sequence ID" value="PTQ56129.1"/>
    <property type="molecule type" value="Genomic_DNA"/>
</dbReference>
<dbReference type="Pfam" id="PF04298">
    <property type="entry name" value="Zn_peptidase_2"/>
    <property type="match status" value="1"/>
</dbReference>
<dbReference type="AlphaFoldDB" id="A0A2R6Y0A9"/>
<comment type="caution">
    <text evidence="2">The sequence shown here is derived from an EMBL/GenBank/DDBJ whole genome shotgun (WGS) entry which is preliminary data.</text>
</comment>
<evidence type="ECO:0000313" key="2">
    <source>
        <dbReference type="EMBL" id="PTQ56129.1"/>
    </source>
</evidence>
<dbReference type="PANTHER" id="PTHR36434">
    <property type="entry name" value="MEMBRANE PROTEASE YUGP-RELATED"/>
    <property type="match status" value="1"/>
</dbReference>
<dbReference type="Proteomes" id="UP000244338">
    <property type="component" value="Unassembled WGS sequence"/>
</dbReference>
<organism evidence="2 3">
    <name type="scientific">Candidatus Carbonibacillus altaicus</name>
    <dbReference type="NCBI Taxonomy" id="2163959"/>
    <lineage>
        <taxon>Bacteria</taxon>
        <taxon>Bacillati</taxon>
        <taxon>Bacillota</taxon>
        <taxon>Bacilli</taxon>
        <taxon>Bacillales</taxon>
        <taxon>Candidatus Carbonibacillus</taxon>
    </lineage>
</organism>
<feature type="transmembrane region" description="Helical" evidence="1">
    <location>
        <begin position="197"/>
        <end position="224"/>
    </location>
</feature>